<protein>
    <recommendedName>
        <fullName evidence="4">ABC transporter permease</fullName>
    </recommendedName>
</protein>
<keyword evidence="1" id="KW-1133">Transmembrane helix</keyword>
<sequence length="502" mass="50132">MNGGQGMSGVPAIRASIRSRRRTSTGWLDRYAALFGLAMAAAVLAHPVSSALAAMVRQPDPSRMGAGVALVALAYTGLLAVARVVGPVALTGPDAAWLLLSPLDRREVLGRTARLLLLVSVPVGAALGMGLLAVLGAPDQLAVRLAAAMVLGVSAAAGGMALTVLSQSSQTWNSWLNVALVAITVLAAAAALSASGAARRSLPTVAAAPATPGAVLAGAAAVAAALLLRLAWSSLARIPARSLLAASTRAGHVADATVGMDPGALTWIAEDNHWRGRALRSRPWPPLPAPLALAWQDWRRLGRRPGRPAALLAAAALPPVVAQATGGISAITAGAVLAGALAASVAGTSGARRDADNPGLARLLGVDARAALTARALLPALLSAVWLTLALTGLTLTGMLPGGPWWLFGPLAAPALAAAGLRMARRRPIDHAMPVIETPAGAVPTGPVLWGVTGADLAALGCLPLALALTVGPAALGGFLAAQALAGAAVLCCYLLRAAKSP</sequence>
<feature type="transmembrane region" description="Helical" evidence="1">
    <location>
        <begin position="405"/>
        <end position="424"/>
    </location>
</feature>
<feature type="transmembrane region" description="Helical" evidence="1">
    <location>
        <begin position="448"/>
        <end position="469"/>
    </location>
</feature>
<evidence type="ECO:0000256" key="1">
    <source>
        <dbReference type="SAM" id="Phobius"/>
    </source>
</evidence>
<feature type="transmembrane region" description="Helical" evidence="1">
    <location>
        <begin position="475"/>
        <end position="496"/>
    </location>
</feature>
<proteinExistence type="predicted"/>
<dbReference type="Proteomes" id="UP001230426">
    <property type="component" value="Unassembled WGS sequence"/>
</dbReference>
<keyword evidence="3" id="KW-1185">Reference proteome</keyword>
<evidence type="ECO:0008006" key="4">
    <source>
        <dbReference type="Google" id="ProtNLM"/>
    </source>
</evidence>
<feature type="transmembrane region" description="Helical" evidence="1">
    <location>
        <begin position="174"/>
        <end position="194"/>
    </location>
</feature>
<keyword evidence="1" id="KW-0812">Transmembrane</keyword>
<feature type="transmembrane region" description="Helical" evidence="1">
    <location>
        <begin position="372"/>
        <end position="393"/>
    </location>
</feature>
<dbReference type="Pfam" id="PF19814">
    <property type="entry name" value="DUF6297"/>
    <property type="match status" value="1"/>
</dbReference>
<dbReference type="RefSeq" id="WP_306858790.1">
    <property type="nucleotide sequence ID" value="NZ_JAUSRB010000002.1"/>
</dbReference>
<feature type="transmembrane region" description="Helical" evidence="1">
    <location>
        <begin position="214"/>
        <end position="232"/>
    </location>
</feature>
<keyword evidence="1" id="KW-0472">Membrane</keyword>
<gene>
    <name evidence="2" type="ORF">J2S55_001891</name>
</gene>
<feature type="transmembrane region" description="Helical" evidence="1">
    <location>
        <begin position="141"/>
        <end position="162"/>
    </location>
</feature>
<name>A0ABT9R2E2_9ACTN</name>
<accession>A0ABT9R2E2</accession>
<organism evidence="2 3">
    <name type="scientific">Streptosporangium brasiliense</name>
    <dbReference type="NCBI Taxonomy" id="47480"/>
    <lineage>
        <taxon>Bacteria</taxon>
        <taxon>Bacillati</taxon>
        <taxon>Actinomycetota</taxon>
        <taxon>Actinomycetes</taxon>
        <taxon>Streptosporangiales</taxon>
        <taxon>Streptosporangiaceae</taxon>
        <taxon>Streptosporangium</taxon>
    </lineage>
</organism>
<feature type="transmembrane region" description="Helical" evidence="1">
    <location>
        <begin position="115"/>
        <end position="135"/>
    </location>
</feature>
<dbReference type="InterPro" id="IPR046264">
    <property type="entry name" value="DUF6297"/>
</dbReference>
<evidence type="ECO:0000313" key="2">
    <source>
        <dbReference type="EMBL" id="MDP9862625.1"/>
    </source>
</evidence>
<evidence type="ECO:0000313" key="3">
    <source>
        <dbReference type="Proteomes" id="UP001230426"/>
    </source>
</evidence>
<dbReference type="EMBL" id="JAUSRB010000002">
    <property type="protein sequence ID" value="MDP9862625.1"/>
    <property type="molecule type" value="Genomic_DNA"/>
</dbReference>
<feature type="transmembrane region" description="Helical" evidence="1">
    <location>
        <begin position="63"/>
        <end position="82"/>
    </location>
</feature>
<comment type="caution">
    <text evidence="2">The sequence shown here is derived from an EMBL/GenBank/DDBJ whole genome shotgun (WGS) entry which is preliminary data.</text>
</comment>
<reference evidence="2 3" key="1">
    <citation type="submission" date="2023-07" db="EMBL/GenBank/DDBJ databases">
        <title>Sequencing the genomes of 1000 actinobacteria strains.</title>
        <authorList>
            <person name="Klenk H.-P."/>
        </authorList>
    </citation>
    <scope>NUCLEOTIDE SEQUENCE [LARGE SCALE GENOMIC DNA]</scope>
    <source>
        <strain evidence="2 3">DSM 44109</strain>
    </source>
</reference>